<feature type="region of interest" description="Disordered" evidence="4">
    <location>
        <begin position="174"/>
        <end position="195"/>
    </location>
</feature>
<gene>
    <name evidence="6" type="ORF">AGERDE_LOCUS1523</name>
</gene>
<reference evidence="6" key="1">
    <citation type="submission" date="2021-06" db="EMBL/GenBank/DDBJ databases">
        <authorList>
            <person name="Kallberg Y."/>
            <person name="Tangrot J."/>
            <person name="Rosling A."/>
        </authorList>
    </citation>
    <scope>NUCLEOTIDE SEQUENCE</scope>
    <source>
        <strain evidence="6">MT106</strain>
    </source>
</reference>
<dbReference type="GO" id="GO:0035025">
    <property type="term" value="P:positive regulation of Rho protein signal transduction"/>
    <property type="evidence" value="ECO:0007669"/>
    <property type="project" value="TreeGrafter"/>
</dbReference>
<comment type="subcellular location">
    <subcellularLocation>
        <location evidence="1">Cytoplasm</location>
    </subcellularLocation>
</comment>
<feature type="compositionally biased region" description="Basic and acidic residues" evidence="4">
    <location>
        <begin position="59"/>
        <end position="73"/>
    </location>
</feature>
<dbReference type="EMBL" id="CAJVPL010000106">
    <property type="protein sequence ID" value="CAG8447681.1"/>
    <property type="molecule type" value="Genomic_DNA"/>
</dbReference>
<evidence type="ECO:0000313" key="6">
    <source>
        <dbReference type="EMBL" id="CAG8447681.1"/>
    </source>
</evidence>
<dbReference type="OrthoDB" id="1716625at2759"/>
<dbReference type="Gene3D" id="1.20.900.10">
    <property type="entry name" value="Dbl homology (DH) domain"/>
    <property type="match status" value="1"/>
</dbReference>
<feature type="domain" description="DH" evidence="5">
    <location>
        <begin position="236"/>
        <end position="421"/>
    </location>
</feature>
<dbReference type="PANTHER" id="PTHR46006:SF6">
    <property type="entry name" value="INTERSECTIN-2 ISOFORM X1"/>
    <property type="match status" value="1"/>
</dbReference>
<dbReference type="SUPFAM" id="SSF48065">
    <property type="entry name" value="DBL homology domain (DH-domain)"/>
    <property type="match status" value="1"/>
</dbReference>
<dbReference type="PROSITE" id="PS50010">
    <property type="entry name" value="DH_2"/>
    <property type="match status" value="1"/>
</dbReference>
<evidence type="ECO:0000313" key="7">
    <source>
        <dbReference type="Proteomes" id="UP000789831"/>
    </source>
</evidence>
<evidence type="ECO:0000256" key="4">
    <source>
        <dbReference type="SAM" id="MobiDB-lite"/>
    </source>
</evidence>
<feature type="compositionally biased region" description="Low complexity" evidence="4">
    <location>
        <begin position="28"/>
        <end position="40"/>
    </location>
</feature>
<evidence type="ECO:0000256" key="1">
    <source>
        <dbReference type="ARBA" id="ARBA00004496"/>
    </source>
</evidence>
<dbReference type="Proteomes" id="UP000789831">
    <property type="component" value="Unassembled WGS sequence"/>
</dbReference>
<feature type="coiled-coil region" evidence="3">
    <location>
        <begin position="404"/>
        <end position="436"/>
    </location>
</feature>
<dbReference type="SMART" id="SM00325">
    <property type="entry name" value="RhoGEF"/>
    <property type="match status" value="1"/>
</dbReference>
<proteinExistence type="predicted"/>
<protein>
    <submittedName>
        <fullName evidence="6">8047_t:CDS:1</fullName>
    </submittedName>
</protein>
<sequence length="482" mass="55209">MNFDKIFTLLNSAIDPLIPNLFLKKQPSTSSTNTTSNNINDKVTSDKYKVQIQVYQQPKQHEDQHDQQQEDKQQQQNIDLKYLDDLNSTFDDVVVDEFSDSGCSSDSDFYDSEFEETTKKKRPKYFDYPFRKKDKNLNRSNSSLFSAFSSSSLPTFTKDNNRIKSLRRLFKNSRQNSFTKNTSSPTTNSVYPTNGANPELRGPLVFSPPNPEPSVPLWSEQVDPEVKKSMNPMGILRQEVIFEIIRTEKEFVEDIKFLLEHYASAILDSDVRVPKSLNQALHVLHEIYYLHKDSSRQLLNLQAIYPVVPSISHVLSNLAAHLGVYDRFLHHHKDAISQIAIARKKANKFGQLIGMLEANNMNSGRYCSIESLMTKPIQRLCKYPLLVTTLMRATSPDDQDYPQLRLLHEKLDSAIRELHQERDNRAKKELEQLSRKLSLGLGFMATPFSGRASSMSLRNHKQNSNPNLNNMTTPLSTSLRAS</sequence>
<dbReference type="InterPro" id="IPR051480">
    <property type="entry name" value="Endocytic_GEF_Adapter"/>
</dbReference>
<keyword evidence="7" id="KW-1185">Reference proteome</keyword>
<dbReference type="InterPro" id="IPR000219">
    <property type="entry name" value="DH_dom"/>
</dbReference>
<name>A0A9N8YPG3_9GLOM</name>
<keyword evidence="3" id="KW-0175">Coiled coil</keyword>
<organism evidence="6 7">
    <name type="scientific">Ambispora gerdemannii</name>
    <dbReference type="NCBI Taxonomy" id="144530"/>
    <lineage>
        <taxon>Eukaryota</taxon>
        <taxon>Fungi</taxon>
        <taxon>Fungi incertae sedis</taxon>
        <taxon>Mucoromycota</taxon>
        <taxon>Glomeromycotina</taxon>
        <taxon>Glomeromycetes</taxon>
        <taxon>Archaeosporales</taxon>
        <taxon>Ambisporaceae</taxon>
        <taxon>Ambispora</taxon>
    </lineage>
</organism>
<dbReference type="GO" id="GO:0005737">
    <property type="term" value="C:cytoplasm"/>
    <property type="evidence" value="ECO:0007669"/>
    <property type="project" value="UniProtKB-SubCell"/>
</dbReference>
<accession>A0A9N8YPG3</accession>
<comment type="caution">
    <text evidence="6">The sequence shown here is derived from an EMBL/GenBank/DDBJ whole genome shotgun (WGS) entry which is preliminary data.</text>
</comment>
<feature type="region of interest" description="Disordered" evidence="4">
    <location>
        <begin position="24"/>
        <end position="43"/>
    </location>
</feature>
<dbReference type="Pfam" id="PF00621">
    <property type="entry name" value="RhoGEF"/>
    <property type="match status" value="1"/>
</dbReference>
<dbReference type="GO" id="GO:0005085">
    <property type="term" value="F:guanyl-nucleotide exchange factor activity"/>
    <property type="evidence" value="ECO:0007669"/>
    <property type="project" value="InterPro"/>
</dbReference>
<dbReference type="AlphaFoldDB" id="A0A9N8YPG3"/>
<evidence type="ECO:0000259" key="5">
    <source>
        <dbReference type="PROSITE" id="PS50010"/>
    </source>
</evidence>
<feature type="region of interest" description="Disordered" evidence="4">
    <location>
        <begin position="452"/>
        <end position="482"/>
    </location>
</feature>
<evidence type="ECO:0000256" key="2">
    <source>
        <dbReference type="ARBA" id="ARBA00022490"/>
    </source>
</evidence>
<dbReference type="InterPro" id="IPR035899">
    <property type="entry name" value="DBL_dom_sf"/>
</dbReference>
<dbReference type="PANTHER" id="PTHR46006">
    <property type="entry name" value="RHO GUANINE NUCLEOTIDE EXCHANGE FACTOR AT 64C, ISOFORM A"/>
    <property type="match status" value="1"/>
</dbReference>
<feature type="region of interest" description="Disordered" evidence="4">
    <location>
        <begin position="56"/>
        <end position="75"/>
    </location>
</feature>
<keyword evidence="2" id="KW-0963">Cytoplasm</keyword>
<evidence type="ECO:0000256" key="3">
    <source>
        <dbReference type="SAM" id="Coils"/>
    </source>
</evidence>